<dbReference type="PROSITE" id="PS51257">
    <property type="entry name" value="PROKAR_LIPOPROTEIN"/>
    <property type="match status" value="1"/>
</dbReference>
<organism evidence="2 3">
    <name type="scientific">Borrelia bissettiae (strain DSM 17990 / CIP 109136 / DN127)</name>
    <name type="common">Borreliella bissettiae</name>
    <dbReference type="NCBI Taxonomy" id="521010"/>
    <lineage>
        <taxon>Bacteria</taxon>
        <taxon>Pseudomonadati</taxon>
        <taxon>Spirochaetota</taxon>
        <taxon>Spirochaetia</taxon>
        <taxon>Spirochaetales</taxon>
        <taxon>Borreliaceae</taxon>
        <taxon>Borreliella</taxon>
    </lineage>
</organism>
<keyword evidence="2" id="KW-0614">Plasmid</keyword>
<evidence type="ECO:0000313" key="3">
    <source>
        <dbReference type="Proteomes" id="UP000001634"/>
    </source>
</evidence>
<dbReference type="AlphaFoldDB" id="G0ANP6"/>
<accession>G0ANP6</accession>
<proteinExistence type="predicted"/>
<dbReference type="RefSeq" id="WP_014017577.1">
    <property type="nucleotide sequence ID" value="NC_015906.1"/>
</dbReference>
<geneLocation type="plasmid" evidence="2 3">
    <name>cp32-quad</name>
</geneLocation>
<reference key="1">
    <citation type="submission" date="2011-06" db="EMBL/GenBank/DDBJ databases">
        <authorList>
            <person name="Mongodin E.F."/>
            <person name="Casjens S.R."/>
            <person name="Fraser-Liggett C.M."/>
            <person name="Qiu W.-G."/>
            <person name="Dunn J.J."/>
            <person name="Luft B.J."/>
            <person name="Schutzer S.E."/>
        </authorList>
    </citation>
    <scope>NUCLEOTIDE SEQUENCE</scope>
    <source>
        <strain>DN127</strain>
    </source>
</reference>
<name>G0ANP6_BORBD</name>
<dbReference type="EMBL" id="CP002754">
    <property type="protein sequence ID" value="AEL19322.1"/>
    <property type="molecule type" value="Genomic_DNA"/>
</dbReference>
<feature type="chain" id="PRO_5003397015" evidence="1">
    <location>
        <begin position="23"/>
        <end position="74"/>
    </location>
</feature>
<keyword evidence="3" id="KW-1185">Reference proteome</keyword>
<dbReference type="KEGG" id="bbs:BbiDN127_NXAF0032"/>
<reference evidence="2 3" key="2">
    <citation type="journal article" date="2012" name="J. Bacteriol.">
        <title>Whole-Genome Sequences of Borrelia bissettii, Borrelia valaisiana, and Borrelia spielmanii.</title>
        <authorList>
            <person name="Schutzer S.E."/>
            <person name="Fraser-Liggett C.M."/>
            <person name="Qiu W.G."/>
            <person name="Kraiczy P."/>
            <person name="Mongodin E.F."/>
            <person name="Dunn J.J."/>
            <person name="Luft B.J."/>
            <person name="Casjens S.R."/>
        </authorList>
    </citation>
    <scope>NUCLEOTIDE SEQUENCE [LARGE SCALE GENOMIC DNA]</scope>
    <source>
        <strain evidence="2 3">DN127</strain>
    </source>
</reference>
<evidence type="ECO:0000256" key="1">
    <source>
        <dbReference type="SAM" id="SignalP"/>
    </source>
</evidence>
<protein>
    <submittedName>
        <fullName evidence="2">ErpK protein</fullName>
    </submittedName>
</protein>
<sequence>MNKKMFTICLVFALIVSCKNYASGEDVKKSLEQSEQFEQELKKQVTGFLDIKKKRRRLGDWRTLNQKFLQKLTN</sequence>
<keyword evidence="1" id="KW-0732">Signal</keyword>
<gene>
    <name evidence="2" type="primary">erpK</name>
    <name evidence="2" type="ordered locus">BbiDN127_NXAF0032</name>
</gene>
<feature type="signal peptide" evidence="1">
    <location>
        <begin position="1"/>
        <end position="22"/>
    </location>
</feature>
<dbReference type="Proteomes" id="UP000001634">
    <property type="component" value="Plasmid cp32-quad"/>
</dbReference>
<dbReference type="HOGENOM" id="CLU_2680363_0_0_12"/>
<evidence type="ECO:0000313" key="2">
    <source>
        <dbReference type="EMBL" id="AEL19322.1"/>
    </source>
</evidence>